<dbReference type="EMBL" id="JBHUER010000002">
    <property type="protein sequence ID" value="MFD1701948.1"/>
    <property type="molecule type" value="Genomic_DNA"/>
</dbReference>
<accession>A0ABW4K4F0</accession>
<sequence length="210" mass="20517">MTPYLRASGADPFKPAASGPLVIDAEALAGLHTGDVSVPIWLALPAPDALDPATLAAVPVIAGVVLEATSSRADVEHLAARLAVAEALGEWPDGALRVVARIATAKGALGLAGLGAGHPRLAGIAWDADALAADLGAASPRGPGGALIAPLATVRSAVVVAAAAAGVTAIDSAFAGDDDAFIRDAEAARTDGFNAKFALTAEQAAALGAL</sequence>
<dbReference type="RefSeq" id="WP_378796849.1">
    <property type="nucleotide sequence ID" value="NZ_JBHUER010000002.1"/>
</dbReference>
<dbReference type="InterPro" id="IPR040442">
    <property type="entry name" value="Pyrv_kinase-like_dom_sf"/>
</dbReference>
<dbReference type="PANTHER" id="PTHR32308:SF0">
    <property type="entry name" value="HPCH_HPAI ALDOLASE_CITRATE LYASE DOMAIN-CONTAINING PROTEIN"/>
    <property type="match status" value="1"/>
</dbReference>
<proteinExistence type="predicted"/>
<gene>
    <name evidence="4" type="ORF">ACFSCV_02915</name>
</gene>
<evidence type="ECO:0000256" key="3">
    <source>
        <dbReference type="ARBA" id="ARBA00022842"/>
    </source>
</evidence>
<dbReference type="InterPro" id="IPR015813">
    <property type="entry name" value="Pyrv/PenolPyrv_kinase-like_dom"/>
</dbReference>
<protein>
    <recommendedName>
        <fullName evidence="6">HpcH/HpaI aldolase/citrate lyase domain-containing protein</fullName>
    </recommendedName>
</protein>
<keyword evidence="5" id="KW-1185">Reference proteome</keyword>
<evidence type="ECO:0000313" key="4">
    <source>
        <dbReference type="EMBL" id="MFD1701948.1"/>
    </source>
</evidence>
<dbReference type="Gene3D" id="3.20.20.60">
    <property type="entry name" value="Phosphoenolpyruvate-binding domains"/>
    <property type="match status" value="1"/>
</dbReference>
<dbReference type="SUPFAM" id="SSF51621">
    <property type="entry name" value="Phosphoenolpyruvate/pyruvate domain"/>
    <property type="match status" value="1"/>
</dbReference>
<evidence type="ECO:0008006" key="6">
    <source>
        <dbReference type="Google" id="ProtNLM"/>
    </source>
</evidence>
<keyword evidence="3" id="KW-0460">Magnesium</keyword>
<evidence type="ECO:0000256" key="1">
    <source>
        <dbReference type="ARBA" id="ARBA00001946"/>
    </source>
</evidence>
<name>A0ABW4K4F0_9HYPH</name>
<comment type="caution">
    <text evidence="4">The sequence shown here is derived from an EMBL/GenBank/DDBJ whole genome shotgun (WGS) entry which is preliminary data.</text>
</comment>
<organism evidence="4 5">
    <name type="scientific">Methylopila henanensis</name>
    <dbReference type="NCBI Taxonomy" id="873516"/>
    <lineage>
        <taxon>Bacteria</taxon>
        <taxon>Pseudomonadati</taxon>
        <taxon>Pseudomonadota</taxon>
        <taxon>Alphaproteobacteria</taxon>
        <taxon>Hyphomicrobiales</taxon>
        <taxon>Methylopilaceae</taxon>
        <taxon>Methylopila</taxon>
    </lineage>
</organism>
<comment type="cofactor">
    <cofactor evidence="1">
        <name>Mg(2+)</name>
        <dbReference type="ChEBI" id="CHEBI:18420"/>
    </cofactor>
</comment>
<evidence type="ECO:0000256" key="2">
    <source>
        <dbReference type="ARBA" id="ARBA00022723"/>
    </source>
</evidence>
<evidence type="ECO:0000313" key="5">
    <source>
        <dbReference type="Proteomes" id="UP001597308"/>
    </source>
</evidence>
<dbReference type="Proteomes" id="UP001597308">
    <property type="component" value="Unassembled WGS sequence"/>
</dbReference>
<reference evidence="5" key="1">
    <citation type="journal article" date="2019" name="Int. J. Syst. Evol. Microbiol.">
        <title>The Global Catalogue of Microorganisms (GCM) 10K type strain sequencing project: providing services to taxonomists for standard genome sequencing and annotation.</title>
        <authorList>
            <consortium name="The Broad Institute Genomics Platform"/>
            <consortium name="The Broad Institute Genome Sequencing Center for Infectious Disease"/>
            <person name="Wu L."/>
            <person name="Ma J."/>
        </authorList>
    </citation>
    <scope>NUCLEOTIDE SEQUENCE [LARGE SCALE GENOMIC DNA]</scope>
    <source>
        <strain evidence="5">KCTC 23707</strain>
    </source>
</reference>
<dbReference type="PANTHER" id="PTHR32308">
    <property type="entry name" value="LYASE BETA SUBUNIT, PUTATIVE (AFU_ORTHOLOGUE AFUA_4G13030)-RELATED"/>
    <property type="match status" value="1"/>
</dbReference>
<keyword evidence="2" id="KW-0479">Metal-binding</keyword>